<sequence>MPSLPRAARASECCSSVSRLRSAAHIGGADVGVGWNTAVVINEMTPDLSGTPAGSLPPRAQAELAGTAWEELPHVCTGQHGVPDTSDVLGAVLAADPARRVRAVGDLYRLLLNQEQVFPATAPAALVLAGLLDDPRTLAEDRWERRAGRRSLRAELLNWLASFADIARLDIEDGVGTAQNLAAARAARPILHDRIADFCDADDPLVKEAALAATALLLADPALASSVPRYAPAVREVLAVSADSYYRWIARERLASWGEDVTGLDTAEKEHRAALDRAGALAEDPFGGQEQEQAIRWLEEQPEGTAAPKRLGRRREDRTAPIPAALHEPAPEPPVAAAGSEAGYRGPWRIAREEERAEWMFTPYVGVGPLHFGMTLEEITRVLGEGPAVSSYSHHGEDQQLNYADFTESGIRALFHDGRLGCVAADALTGPQVRLDAAPLTGCAPSHVEDWLVHRTTRPGSLAYSVACDPVFADLGLAIRSQRAGYIVLTRPLFLLHDWLDLWHALPSEEWNCS</sequence>
<dbReference type="EMBL" id="DS999644">
    <property type="protein sequence ID" value="EFE77288.2"/>
    <property type="molecule type" value="Genomic_DNA"/>
</dbReference>
<proteinExistence type="predicted"/>
<evidence type="ECO:0000313" key="3">
    <source>
        <dbReference type="Proteomes" id="UP000003986"/>
    </source>
</evidence>
<reference evidence="3" key="1">
    <citation type="submission" date="2008-10" db="EMBL/GenBank/DDBJ databases">
        <authorList>
            <person name="Molnar K."/>
        </authorList>
    </citation>
    <scope>NUCLEOTIDE SEQUENCE [LARGE SCALE GENOMIC DNA]</scope>
    <source>
        <strain evidence="3">NRRL 15998</strain>
    </source>
</reference>
<reference evidence="3" key="2">
    <citation type="submission" date="2008-12" db="EMBL/GenBank/DDBJ databases">
        <title>Annotation of Streptomyces roseosporus strain NRRL 15998.</title>
        <authorList>
            <consortium name="The Broad Institute Genome Sequencing Platform"/>
            <consortium name="Broad Institute Microbial Sequencing Center"/>
            <person name="Fischbach M."/>
            <person name="Ward D."/>
            <person name="Young S."/>
            <person name="Kodira C.D."/>
            <person name="Zeng Q."/>
            <person name="Koehrsen M."/>
            <person name="Godfrey P."/>
            <person name="Alvarado L."/>
            <person name="Berlin A.M."/>
            <person name="Borenstein D."/>
            <person name="Chen Z."/>
            <person name="Engels R."/>
            <person name="Freedman E."/>
            <person name="Gellesch M."/>
            <person name="Goldberg J."/>
            <person name="Griggs A."/>
            <person name="Gujja S."/>
            <person name="Heiman D.I."/>
            <person name="Hepburn T.A."/>
            <person name="Howarth C."/>
            <person name="Jen D."/>
            <person name="Larson L."/>
            <person name="Lewis B."/>
            <person name="Mehta T."/>
            <person name="Park D."/>
            <person name="Pearson M."/>
            <person name="Roberts A."/>
            <person name="Saif S."/>
            <person name="Shea T.D."/>
            <person name="Shenoy N."/>
            <person name="Sisk P."/>
            <person name="Stolte C."/>
            <person name="Sykes S.N."/>
            <person name="Walk T."/>
            <person name="White J."/>
            <person name="Yandava C."/>
            <person name="Straight P."/>
            <person name="Clardy J."/>
            <person name="Hung D."/>
            <person name="Kolter R."/>
            <person name="Mekalanos J."/>
            <person name="Walker S."/>
            <person name="Walsh C.T."/>
            <person name="Wieland B.L.C."/>
            <person name="Ilzarbe M."/>
            <person name="Galagan J."/>
            <person name="Nusbaum C."/>
            <person name="Birren B."/>
        </authorList>
    </citation>
    <scope>NUCLEOTIDE SEQUENCE [LARGE SCALE GENOMIC DNA]</scope>
    <source>
        <strain evidence="3">NRRL 15998</strain>
    </source>
</reference>
<gene>
    <name evidence="2" type="ORF">SSGG_04655</name>
</gene>
<evidence type="ECO:0000313" key="2">
    <source>
        <dbReference type="EMBL" id="EFE77288.2"/>
    </source>
</evidence>
<feature type="region of interest" description="Disordered" evidence="1">
    <location>
        <begin position="322"/>
        <end position="341"/>
    </location>
</feature>
<accession>D6AJL6</accession>
<dbReference type="AlphaFoldDB" id="D6AJL6"/>
<name>D6AJL6_STRFL</name>
<protein>
    <submittedName>
        <fullName evidence="2">Predicted protein</fullName>
    </submittedName>
</protein>
<dbReference type="Proteomes" id="UP000003986">
    <property type="component" value="Unassembled WGS sequence"/>
</dbReference>
<evidence type="ECO:0000256" key="1">
    <source>
        <dbReference type="SAM" id="MobiDB-lite"/>
    </source>
</evidence>
<organism evidence="2 3">
    <name type="scientific">Streptomyces filamentosus NRRL 15998</name>
    <dbReference type="NCBI Taxonomy" id="457431"/>
    <lineage>
        <taxon>Bacteria</taxon>
        <taxon>Bacillati</taxon>
        <taxon>Actinomycetota</taxon>
        <taxon>Actinomycetes</taxon>
        <taxon>Kitasatosporales</taxon>
        <taxon>Streptomycetaceae</taxon>
        <taxon>Streptomyces</taxon>
    </lineage>
</organism>